<organism evidence="2 3">
    <name type="scientific">Elysia crispata</name>
    <name type="common">lettuce slug</name>
    <dbReference type="NCBI Taxonomy" id="231223"/>
    <lineage>
        <taxon>Eukaryota</taxon>
        <taxon>Metazoa</taxon>
        <taxon>Spiralia</taxon>
        <taxon>Lophotrochozoa</taxon>
        <taxon>Mollusca</taxon>
        <taxon>Gastropoda</taxon>
        <taxon>Heterobranchia</taxon>
        <taxon>Euthyneura</taxon>
        <taxon>Panpulmonata</taxon>
        <taxon>Sacoglossa</taxon>
        <taxon>Placobranchoidea</taxon>
        <taxon>Plakobranchidae</taxon>
        <taxon>Elysia</taxon>
    </lineage>
</organism>
<comment type="caution">
    <text evidence="2">The sequence shown here is derived from an EMBL/GenBank/DDBJ whole genome shotgun (WGS) entry which is preliminary data.</text>
</comment>
<accession>A0AAE1DYC0</accession>
<gene>
    <name evidence="2" type="ORF">RRG08_053313</name>
</gene>
<keyword evidence="3" id="KW-1185">Reference proteome</keyword>
<proteinExistence type="predicted"/>
<sequence>MAEQKRRTRTNIFHTLIETQSSDEQLDLGVVDSDNDPEYNCEEEVLDLDVPQTIDSDVDQSDESEPEVDLGTELEVSAVEPDTDTTNKWTENLDGFPTMYPFSGEDGLNLNMIDIHNCSEMSIFHLFMDHSIMKLIKKETNDYAAELAHSDKQKNMAVVKSWKTLTINEMYGFILILLHMGYLTKPCISDYWTLEDFCSSKFAAKILKRDRFRAILSMLHFE</sequence>
<evidence type="ECO:0000313" key="2">
    <source>
        <dbReference type="EMBL" id="KAK3787202.1"/>
    </source>
</evidence>
<reference evidence="2" key="1">
    <citation type="journal article" date="2023" name="G3 (Bethesda)">
        <title>A reference genome for the long-term kleptoplast-retaining sea slug Elysia crispata morphotype clarki.</title>
        <authorList>
            <person name="Eastman K.E."/>
            <person name="Pendleton A.L."/>
            <person name="Shaikh M.A."/>
            <person name="Suttiyut T."/>
            <person name="Ogas R."/>
            <person name="Tomko P."/>
            <person name="Gavelis G."/>
            <person name="Widhalm J.R."/>
            <person name="Wisecaver J.H."/>
        </authorList>
    </citation>
    <scope>NUCLEOTIDE SEQUENCE</scope>
    <source>
        <strain evidence="2">ECLA1</strain>
    </source>
</reference>
<dbReference type="AlphaFoldDB" id="A0AAE1DYC0"/>
<protein>
    <recommendedName>
        <fullName evidence="1">PiggyBac transposable element-derived protein domain-containing protein</fullName>
    </recommendedName>
</protein>
<feature type="domain" description="PiggyBac transposable element-derived protein" evidence="1">
    <location>
        <begin position="120"/>
        <end position="221"/>
    </location>
</feature>
<evidence type="ECO:0000259" key="1">
    <source>
        <dbReference type="Pfam" id="PF13843"/>
    </source>
</evidence>
<dbReference type="PANTHER" id="PTHR46599">
    <property type="entry name" value="PIGGYBAC TRANSPOSABLE ELEMENT-DERIVED PROTEIN 4"/>
    <property type="match status" value="1"/>
</dbReference>
<dbReference type="EMBL" id="JAWDGP010001881">
    <property type="protein sequence ID" value="KAK3787202.1"/>
    <property type="molecule type" value="Genomic_DNA"/>
</dbReference>
<dbReference type="PANTHER" id="PTHR46599:SF3">
    <property type="entry name" value="PIGGYBAC TRANSPOSABLE ELEMENT-DERIVED PROTEIN 4"/>
    <property type="match status" value="1"/>
</dbReference>
<dbReference type="InterPro" id="IPR029526">
    <property type="entry name" value="PGBD"/>
</dbReference>
<name>A0AAE1DYC0_9GAST</name>
<dbReference type="Proteomes" id="UP001283361">
    <property type="component" value="Unassembled WGS sequence"/>
</dbReference>
<evidence type="ECO:0000313" key="3">
    <source>
        <dbReference type="Proteomes" id="UP001283361"/>
    </source>
</evidence>
<dbReference type="Pfam" id="PF13843">
    <property type="entry name" value="DDE_Tnp_1_7"/>
    <property type="match status" value="1"/>
</dbReference>